<name>A0A9D2G8K4_9FIRM</name>
<evidence type="ECO:0000313" key="1">
    <source>
        <dbReference type="EMBL" id="HIZ75103.1"/>
    </source>
</evidence>
<proteinExistence type="predicted"/>
<reference evidence="1" key="1">
    <citation type="journal article" date="2021" name="PeerJ">
        <title>Extensive microbial diversity within the chicken gut microbiome revealed by metagenomics and culture.</title>
        <authorList>
            <person name="Gilroy R."/>
            <person name="Ravi A."/>
            <person name="Getino M."/>
            <person name="Pursley I."/>
            <person name="Horton D.L."/>
            <person name="Alikhan N.F."/>
            <person name="Baker D."/>
            <person name="Gharbi K."/>
            <person name="Hall N."/>
            <person name="Watson M."/>
            <person name="Adriaenssens E.M."/>
            <person name="Foster-Nyarko E."/>
            <person name="Jarju S."/>
            <person name="Secka A."/>
            <person name="Antonio M."/>
            <person name="Oren A."/>
            <person name="Chaudhuri R.R."/>
            <person name="La Ragione R."/>
            <person name="Hildebrand F."/>
            <person name="Pallen M.J."/>
        </authorList>
    </citation>
    <scope>NUCLEOTIDE SEQUENCE</scope>
    <source>
        <strain evidence="1">CHK196-3914</strain>
    </source>
</reference>
<reference evidence="1" key="2">
    <citation type="submission" date="2021-04" db="EMBL/GenBank/DDBJ databases">
        <authorList>
            <person name="Gilroy R."/>
        </authorList>
    </citation>
    <scope>NUCLEOTIDE SEQUENCE</scope>
    <source>
        <strain evidence="1">CHK196-3914</strain>
    </source>
</reference>
<dbReference type="Proteomes" id="UP000824116">
    <property type="component" value="Unassembled WGS sequence"/>
</dbReference>
<sequence>MILVDIDVPVMGKRYDFQIDENMQLGMVARQIRDMICLQEQCAFTGKDEDLMLCDPSGRRILPPERTAGDCGITTGMSLVLV</sequence>
<accession>A0A9D2G8K4</accession>
<organism evidence="1 2">
    <name type="scientific">Candidatus Mediterraneibacter stercoravium</name>
    <dbReference type="NCBI Taxonomy" id="2838685"/>
    <lineage>
        <taxon>Bacteria</taxon>
        <taxon>Bacillati</taxon>
        <taxon>Bacillota</taxon>
        <taxon>Clostridia</taxon>
        <taxon>Lachnospirales</taxon>
        <taxon>Lachnospiraceae</taxon>
        <taxon>Mediterraneibacter</taxon>
    </lineage>
</organism>
<evidence type="ECO:0000313" key="2">
    <source>
        <dbReference type="Proteomes" id="UP000824116"/>
    </source>
</evidence>
<dbReference type="EMBL" id="DXAY01000181">
    <property type="protein sequence ID" value="HIZ75103.1"/>
    <property type="molecule type" value="Genomic_DNA"/>
</dbReference>
<dbReference type="AlphaFoldDB" id="A0A9D2G8K4"/>
<gene>
    <name evidence="1" type="ORF">H9723_07685</name>
</gene>
<protein>
    <submittedName>
        <fullName evidence="1">Uncharacterized protein</fullName>
    </submittedName>
</protein>
<comment type="caution">
    <text evidence="1">The sequence shown here is derived from an EMBL/GenBank/DDBJ whole genome shotgun (WGS) entry which is preliminary data.</text>
</comment>